<evidence type="ECO:0000313" key="3">
    <source>
        <dbReference type="Proteomes" id="UP000677305"/>
    </source>
</evidence>
<feature type="transmembrane region" description="Helical" evidence="1">
    <location>
        <begin position="6"/>
        <end position="22"/>
    </location>
</feature>
<dbReference type="EMBL" id="CP058561">
    <property type="protein sequence ID" value="QUH28550.1"/>
    <property type="molecule type" value="Genomic_DNA"/>
</dbReference>
<dbReference type="AlphaFoldDB" id="A0A8J8M9E3"/>
<name>A0A8J8M9E3_9FIRM</name>
<keyword evidence="1" id="KW-0812">Transmembrane</keyword>
<keyword evidence="1" id="KW-0472">Membrane</keyword>
<evidence type="ECO:0000256" key="1">
    <source>
        <dbReference type="SAM" id="Phobius"/>
    </source>
</evidence>
<accession>A0A8J8M9E3</accession>
<keyword evidence="3" id="KW-1185">Reference proteome</keyword>
<sequence>MKFKKYTIIICLAIIILVLIFIKNKRSSDEFEFSLVFSVNGDDKISTFDNSFRVHTVDGIKVINLELTKEEKDKVKRFIIDRRITKEKGYIGNSKGLVINPCEKCTFNYTLNGKENTISWTTESLGPYSINVNEGKITPLEGNEENYEKVRNLFDLRKLIEDIIYQHKETDGLPEHVQYL</sequence>
<dbReference type="Proteomes" id="UP000677305">
    <property type="component" value="Chromosome"/>
</dbReference>
<organism evidence="2 3">
    <name type="scientific">Vallitalea guaymasensis</name>
    <dbReference type="NCBI Taxonomy" id="1185412"/>
    <lineage>
        <taxon>Bacteria</taxon>
        <taxon>Bacillati</taxon>
        <taxon>Bacillota</taxon>
        <taxon>Clostridia</taxon>
        <taxon>Lachnospirales</taxon>
        <taxon>Vallitaleaceae</taxon>
        <taxon>Vallitalea</taxon>
    </lineage>
</organism>
<keyword evidence="1" id="KW-1133">Transmembrane helix</keyword>
<reference evidence="2 3" key="1">
    <citation type="submission" date="2020-07" db="EMBL/GenBank/DDBJ databases">
        <title>Vallitalea guaymasensis genome.</title>
        <authorList>
            <person name="Postec A."/>
        </authorList>
    </citation>
    <scope>NUCLEOTIDE SEQUENCE [LARGE SCALE GENOMIC DNA]</scope>
    <source>
        <strain evidence="2 3">Ra1766G1</strain>
    </source>
</reference>
<gene>
    <name evidence="2" type="ORF">HYG85_06275</name>
</gene>
<proteinExistence type="predicted"/>
<evidence type="ECO:0000313" key="2">
    <source>
        <dbReference type="EMBL" id="QUH28550.1"/>
    </source>
</evidence>
<dbReference type="RefSeq" id="WP_212692776.1">
    <property type="nucleotide sequence ID" value="NZ_CP058561.1"/>
</dbReference>
<protein>
    <submittedName>
        <fullName evidence="2">Uncharacterized protein</fullName>
    </submittedName>
</protein>
<dbReference type="KEGG" id="vgu:HYG85_06275"/>